<dbReference type="SMART" id="SM00339">
    <property type="entry name" value="FH"/>
    <property type="match status" value="1"/>
</dbReference>
<feature type="DNA-binding region" description="Fork-head" evidence="2">
    <location>
        <begin position="6"/>
        <end position="99"/>
    </location>
</feature>
<dbReference type="OrthoDB" id="5954824at2759"/>
<dbReference type="Gene3D" id="1.10.10.10">
    <property type="entry name" value="Winged helix-like DNA-binding domain superfamily/Winged helix DNA-binding domain"/>
    <property type="match status" value="1"/>
</dbReference>
<proteinExistence type="predicted"/>
<comment type="caution">
    <text evidence="5">The sequence shown here is derived from an EMBL/GenBank/DDBJ whole genome shotgun (WGS) entry which is preliminary data.</text>
</comment>
<organism evidence="5 7">
    <name type="scientific">Hepatospora eriocheir</name>
    <dbReference type="NCBI Taxonomy" id="1081669"/>
    <lineage>
        <taxon>Eukaryota</taxon>
        <taxon>Fungi</taxon>
        <taxon>Fungi incertae sedis</taxon>
        <taxon>Microsporidia</taxon>
        <taxon>Hepatosporidae</taxon>
        <taxon>Hepatospora</taxon>
    </lineage>
</organism>
<evidence type="ECO:0000313" key="4">
    <source>
        <dbReference type="EMBL" id="ORD96932.1"/>
    </source>
</evidence>
<reference evidence="6 7" key="1">
    <citation type="journal article" date="2017" name="Environ. Microbiol.">
        <title>Decay of the glycolytic pathway and adaptation to intranuclear parasitism within Enterocytozoonidae microsporidia.</title>
        <authorList>
            <person name="Wiredu Boakye D."/>
            <person name="Jaroenlak P."/>
            <person name="Prachumwat A."/>
            <person name="Williams T.A."/>
            <person name="Bateman K.S."/>
            <person name="Itsathitphaisarn O."/>
            <person name="Sritunyalucksana K."/>
            <person name="Paszkiewicz K.H."/>
            <person name="Moore K.A."/>
            <person name="Stentiford G.D."/>
            <person name="Williams B.A."/>
        </authorList>
    </citation>
    <scope>NUCLEOTIDE SEQUENCE [LARGE SCALE GENOMIC DNA]</scope>
    <source>
        <strain evidence="5">Canceri</strain>
        <strain evidence="7">canceri</strain>
        <strain evidence="4 6">GB1</strain>
    </source>
</reference>
<dbReference type="GO" id="GO:0005634">
    <property type="term" value="C:nucleus"/>
    <property type="evidence" value="ECO:0007669"/>
    <property type="project" value="UniProtKB-SubCell"/>
</dbReference>
<evidence type="ECO:0000256" key="2">
    <source>
        <dbReference type="PROSITE-ProRule" id="PRU00089"/>
    </source>
</evidence>
<dbReference type="VEuPathDB" id="MicrosporidiaDB:HERIO_1157"/>
<evidence type="ECO:0000313" key="5">
    <source>
        <dbReference type="EMBL" id="ORD98328.1"/>
    </source>
</evidence>
<evidence type="ECO:0000313" key="7">
    <source>
        <dbReference type="Proteomes" id="UP000192501"/>
    </source>
</evidence>
<dbReference type="EMBL" id="LTAI01000785">
    <property type="protein sequence ID" value="ORD98328.1"/>
    <property type="molecule type" value="Genomic_DNA"/>
</dbReference>
<dbReference type="Pfam" id="PF00250">
    <property type="entry name" value="Forkhead"/>
    <property type="match status" value="1"/>
</dbReference>
<dbReference type="Proteomes" id="UP000192356">
    <property type="component" value="Unassembled WGS sequence"/>
</dbReference>
<evidence type="ECO:0000256" key="1">
    <source>
        <dbReference type="ARBA" id="ARBA00023125"/>
    </source>
</evidence>
<name>A0A1X0QEU6_9MICR</name>
<evidence type="ECO:0000313" key="6">
    <source>
        <dbReference type="Proteomes" id="UP000192356"/>
    </source>
</evidence>
<dbReference type="VEuPathDB" id="MicrosporidiaDB:A0H76_2714"/>
<evidence type="ECO:0000259" key="3">
    <source>
        <dbReference type="PROSITE" id="PS50039"/>
    </source>
</evidence>
<comment type="subcellular location">
    <subcellularLocation>
        <location evidence="2">Nucleus</location>
    </subcellularLocation>
</comment>
<keyword evidence="6" id="KW-1185">Reference proteome</keyword>
<gene>
    <name evidence="5" type="ORF">A0H76_2714</name>
    <name evidence="4" type="ORF">HERIO_1157</name>
</gene>
<feature type="domain" description="Fork-head" evidence="3">
    <location>
        <begin position="6"/>
        <end position="99"/>
    </location>
</feature>
<dbReference type="PROSITE" id="PS50039">
    <property type="entry name" value="FORK_HEAD_3"/>
    <property type="match status" value="1"/>
</dbReference>
<dbReference type="SUPFAM" id="SSF46785">
    <property type="entry name" value="Winged helix' DNA-binding domain"/>
    <property type="match status" value="1"/>
</dbReference>
<dbReference type="InterPro" id="IPR036390">
    <property type="entry name" value="WH_DNA-bd_sf"/>
</dbReference>
<dbReference type="InterPro" id="IPR001766">
    <property type="entry name" value="Fork_head_dom"/>
</dbReference>
<keyword evidence="2" id="KW-0539">Nucleus</keyword>
<accession>A0A1X0QEU6</accession>
<dbReference type="Proteomes" id="UP000192501">
    <property type="component" value="Unassembled WGS sequence"/>
</dbReference>
<protein>
    <recommendedName>
        <fullName evidence="3">Fork-head domain-containing protein</fullName>
    </recommendedName>
</protein>
<dbReference type="InterPro" id="IPR036388">
    <property type="entry name" value="WH-like_DNA-bd_sf"/>
</dbReference>
<dbReference type="EMBL" id="LVKB01000051">
    <property type="protein sequence ID" value="ORD96932.1"/>
    <property type="molecule type" value="Genomic_DNA"/>
</dbReference>
<sequence length="131" mass="15667">MYHKIKKDFTYLSIIKEAISTFPRKAATTRQIFSYMVAKHPNIFKESNSLTWKNNVRQLLSKSPEFIKHRGASTVGTKHALWIFKPIEEIEKEEDMLRNYLQFDDTNSSKTNTKYFYDFYCNESYENEENK</sequence>
<dbReference type="AlphaFoldDB" id="A0A1X0QEU6"/>
<keyword evidence="1 2" id="KW-0238">DNA-binding</keyword>
<dbReference type="GO" id="GO:0003700">
    <property type="term" value="F:DNA-binding transcription factor activity"/>
    <property type="evidence" value="ECO:0007669"/>
    <property type="project" value="InterPro"/>
</dbReference>
<dbReference type="GO" id="GO:0043565">
    <property type="term" value="F:sequence-specific DNA binding"/>
    <property type="evidence" value="ECO:0007669"/>
    <property type="project" value="InterPro"/>
</dbReference>